<name>A0A4Y9Y3M6_9AGAM</name>
<proteinExistence type="predicted"/>
<gene>
    <name evidence="2" type="ORF">EVG20_g9026</name>
</gene>
<evidence type="ECO:0000313" key="2">
    <source>
        <dbReference type="EMBL" id="TFY56187.1"/>
    </source>
</evidence>
<sequence length="188" mass="20103">MNGDIFLESGANDSCIAAPLEAVLFETVICMPSGHLHRRHQSQSSLPPSASAPSNADTLSKTHSLPAHQFLSPRGRRMNEADKMISPRSSNYERLEGGMGPSRMGMRNFQWKKLAIGVVVIVGLVWVFTPSERMDSVLGGIKRPGPGAFCPFVLNHALQPRGLSFCTVSVLRTGVADGVSASASLEGS</sequence>
<protein>
    <submittedName>
        <fullName evidence="2">Uncharacterized protein</fullName>
    </submittedName>
</protein>
<dbReference type="Proteomes" id="UP000298327">
    <property type="component" value="Unassembled WGS sequence"/>
</dbReference>
<dbReference type="AlphaFoldDB" id="A0A4Y9Y3M6"/>
<feature type="compositionally biased region" description="Low complexity" evidence="1">
    <location>
        <begin position="42"/>
        <end position="54"/>
    </location>
</feature>
<accession>A0A4Y9Y3M6</accession>
<reference evidence="2 3" key="1">
    <citation type="submission" date="2019-02" db="EMBL/GenBank/DDBJ databases">
        <title>Genome sequencing of the rare red list fungi Dentipellis fragilis.</title>
        <authorList>
            <person name="Buettner E."/>
            <person name="Kellner H."/>
        </authorList>
    </citation>
    <scope>NUCLEOTIDE SEQUENCE [LARGE SCALE GENOMIC DNA]</scope>
    <source>
        <strain evidence="2 3">DSM 105465</strain>
    </source>
</reference>
<dbReference type="OrthoDB" id="6372431at2759"/>
<comment type="caution">
    <text evidence="2">The sequence shown here is derived from an EMBL/GenBank/DDBJ whole genome shotgun (WGS) entry which is preliminary data.</text>
</comment>
<evidence type="ECO:0000313" key="3">
    <source>
        <dbReference type="Proteomes" id="UP000298327"/>
    </source>
</evidence>
<evidence type="ECO:0000256" key="1">
    <source>
        <dbReference type="SAM" id="MobiDB-lite"/>
    </source>
</evidence>
<feature type="region of interest" description="Disordered" evidence="1">
    <location>
        <begin position="38"/>
        <end position="97"/>
    </location>
</feature>
<organism evidence="2 3">
    <name type="scientific">Dentipellis fragilis</name>
    <dbReference type="NCBI Taxonomy" id="205917"/>
    <lineage>
        <taxon>Eukaryota</taxon>
        <taxon>Fungi</taxon>
        <taxon>Dikarya</taxon>
        <taxon>Basidiomycota</taxon>
        <taxon>Agaricomycotina</taxon>
        <taxon>Agaricomycetes</taxon>
        <taxon>Russulales</taxon>
        <taxon>Hericiaceae</taxon>
        <taxon>Dentipellis</taxon>
    </lineage>
</organism>
<keyword evidence="3" id="KW-1185">Reference proteome</keyword>
<dbReference type="EMBL" id="SEOQ01000849">
    <property type="protein sequence ID" value="TFY56187.1"/>
    <property type="molecule type" value="Genomic_DNA"/>
</dbReference>
<feature type="compositionally biased region" description="Basic and acidic residues" evidence="1">
    <location>
        <begin position="77"/>
        <end position="96"/>
    </location>
</feature>